<sequence length="59" mass="6673">MRYNTTSVIRSIMDVKRKQKVICKLSSAEIEIEWLLHMALSALHGQARVRCAKASSLLS</sequence>
<gene>
    <name evidence="1" type="ORF">RJ640_000558</name>
</gene>
<protein>
    <submittedName>
        <fullName evidence="1">Uncharacterized protein</fullName>
    </submittedName>
</protein>
<organism evidence="1 2">
    <name type="scientific">Escallonia rubra</name>
    <dbReference type="NCBI Taxonomy" id="112253"/>
    <lineage>
        <taxon>Eukaryota</taxon>
        <taxon>Viridiplantae</taxon>
        <taxon>Streptophyta</taxon>
        <taxon>Embryophyta</taxon>
        <taxon>Tracheophyta</taxon>
        <taxon>Spermatophyta</taxon>
        <taxon>Magnoliopsida</taxon>
        <taxon>eudicotyledons</taxon>
        <taxon>Gunneridae</taxon>
        <taxon>Pentapetalae</taxon>
        <taxon>asterids</taxon>
        <taxon>campanulids</taxon>
        <taxon>Escalloniales</taxon>
        <taxon>Escalloniaceae</taxon>
        <taxon>Escallonia</taxon>
    </lineage>
</organism>
<proteinExistence type="predicted"/>
<dbReference type="AlphaFoldDB" id="A0AA88UQ57"/>
<reference evidence="1" key="1">
    <citation type="submission" date="2022-12" db="EMBL/GenBank/DDBJ databases">
        <title>Draft genome assemblies for two species of Escallonia (Escalloniales).</title>
        <authorList>
            <person name="Chanderbali A."/>
            <person name="Dervinis C."/>
            <person name="Anghel I."/>
            <person name="Soltis D."/>
            <person name="Soltis P."/>
            <person name="Zapata F."/>
        </authorList>
    </citation>
    <scope>NUCLEOTIDE SEQUENCE</scope>
    <source>
        <strain evidence="1">UCBG92.1500</strain>
        <tissue evidence="1">Leaf</tissue>
    </source>
</reference>
<evidence type="ECO:0000313" key="2">
    <source>
        <dbReference type="Proteomes" id="UP001187471"/>
    </source>
</evidence>
<accession>A0AA88UQ57</accession>
<name>A0AA88UQ57_9ASTE</name>
<comment type="caution">
    <text evidence="1">The sequence shown here is derived from an EMBL/GenBank/DDBJ whole genome shotgun (WGS) entry which is preliminary data.</text>
</comment>
<evidence type="ECO:0000313" key="1">
    <source>
        <dbReference type="EMBL" id="KAK2993960.1"/>
    </source>
</evidence>
<dbReference type="EMBL" id="JAVXUO010000256">
    <property type="protein sequence ID" value="KAK2993960.1"/>
    <property type="molecule type" value="Genomic_DNA"/>
</dbReference>
<keyword evidence="2" id="KW-1185">Reference proteome</keyword>
<dbReference type="Proteomes" id="UP001187471">
    <property type="component" value="Unassembled WGS sequence"/>
</dbReference>